<reference evidence="7" key="1">
    <citation type="submission" date="2022-07" db="EMBL/GenBank/DDBJ databases">
        <title>Phylogenomic reconstructions and comparative analyses of Kickxellomycotina fungi.</title>
        <authorList>
            <person name="Reynolds N.K."/>
            <person name="Stajich J.E."/>
            <person name="Barry K."/>
            <person name="Grigoriev I.V."/>
            <person name="Crous P."/>
            <person name="Smith M.E."/>
        </authorList>
    </citation>
    <scope>NUCLEOTIDE SEQUENCE</scope>
    <source>
        <strain evidence="7">NRRL 1566</strain>
    </source>
</reference>
<keyword evidence="4" id="KW-0539">Nucleus</keyword>
<keyword evidence="8" id="KW-1185">Reference proteome</keyword>
<feature type="compositionally biased region" description="Basic and acidic residues" evidence="5">
    <location>
        <begin position="365"/>
        <end position="447"/>
    </location>
</feature>
<feature type="compositionally biased region" description="Basic and acidic residues" evidence="5">
    <location>
        <begin position="222"/>
        <end position="250"/>
    </location>
</feature>
<dbReference type="AlphaFoldDB" id="A0A9W8LYB2"/>
<evidence type="ECO:0000256" key="5">
    <source>
        <dbReference type="SAM" id="MobiDB-lite"/>
    </source>
</evidence>
<dbReference type="EMBL" id="JANBUW010000049">
    <property type="protein sequence ID" value="KAJ2849975.1"/>
    <property type="molecule type" value="Genomic_DNA"/>
</dbReference>
<sequence length="467" mass="52607">MSNVEDDVDAFLYGDVESAGNSVERNVDLESQDARNENQQPLSQPNSTAYDETKADESDGESSSSDDEDDIEVILEPGNSGAAGTLVAGNEPADAASEGNDADSHDNKEKNKSDLQGKLADNAEHMDILSVPLLNNLDLFTIDIDMLEEKPWRQPGADITDYFNFGFSEEAWKLYCVKQQDLRTKFSMHNMMPHMMMHMGNPAMFQGMMPPGMVPPNMRVGEQGKNDDNGSSKDGDNGQDSSKDESKDGASRMPMMPQQMRMGMPPGFFPPNMRGMPMNQQQLNMQMANLPPQVQMQMQMQMSGRPPMPPNVQGAHQRSGQNSGPGGGYMGRGAVSQMPKQQHADHRENERGSESGRSSRRHASRERSSSRHPRHDWEGERSHSRSHADRDRDQERDRGRDRDRGRRRDPARAEHDKATEADQRRASDRRKERSERSRGDRDRSDRSAHKRRRSVSKDSKSSSRRRH</sequence>
<protein>
    <submittedName>
        <fullName evidence="7">Cleavage polyadenylation factor subunit fip1</fullName>
    </submittedName>
</protein>
<feature type="compositionally biased region" description="Low complexity" evidence="5">
    <location>
        <begin position="211"/>
        <end position="221"/>
    </location>
</feature>
<feature type="compositionally biased region" description="Low complexity" evidence="5">
    <location>
        <begin position="252"/>
        <end position="277"/>
    </location>
</feature>
<feature type="compositionally biased region" description="Polar residues" evidence="5">
    <location>
        <begin position="37"/>
        <end position="50"/>
    </location>
</feature>
<feature type="region of interest" description="Disordered" evidence="5">
    <location>
        <begin position="211"/>
        <end position="277"/>
    </location>
</feature>
<feature type="region of interest" description="Disordered" evidence="5">
    <location>
        <begin position="299"/>
        <end position="467"/>
    </location>
</feature>
<feature type="compositionally biased region" description="Basic and acidic residues" evidence="5">
    <location>
        <begin position="102"/>
        <end position="113"/>
    </location>
</feature>
<feature type="region of interest" description="Disordered" evidence="5">
    <location>
        <begin position="1"/>
        <end position="113"/>
    </location>
</feature>
<evidence type="ECO:0000256" key="1">
    <source>
        <dbReference type="ARBA" id="ARBA00004123"/>
    </source>
</evidence>
<organism evidence="7 8">
    <name type="scientific">Coemansia brasiliensis</name>
    <dbReference type="NCBI Taxonomy" id="2650707"/>
    <lineage>
        <taxon>Eukaryota</taxon>
        <taxon>Fungi</taxon>
        <taxon>Fungi incertae sedis</taxon>
        <taxon>Zoopagomycota</taxon>
        <taxon>Kickxellomycotina</taxon>
        <taxon>Kickxellomycetes</taxon>
        <taxon>Kickxellales</taxon>
        <taxon>Kickxellaceae</taxon>
        <taxon>Coemansia</taxon>
    </lineage>
</organism>
<dbReference type="Pfam" id="PF05182">
    <property type="entry name" value="Fip1"/>
    <property type="match status" value="1"/>
</dbReference>
<dbReference type="Proteomes" id="UP001139887">
    <property type="component" value="Unassembled WGS sequence"/>
</dbReference>
<dbReference type="GO" id="GO:0006397">
    <property type="term" value="P:mRNA processing"/>
    <property type="evidence" value="ECO:0007669"/>
    <property type="project" value="UniProtKB-KW"/>
</dbReference>
<gene>
    <name evidence="7" type="primary">FIP1</name>
    <name evidence="7" type="ORF">IWW36_002238</name>
</gene>
<comment type="subcellular location">
    <subcellularLocation>
        <location evidence="1">Nucleus</location>
    </subcellularLocation>
</comment>
<dbReference type="OrthoDB" id="1917198at2759"/>
<accession>A0A9W8LYB2</accession>
<evidence type="ECO:0000256" key="3">
    <source>
        <dbReference type="ARBA" id="ARBA00022664"/>
    </source>
</evidence>
<dbReference type="InterPro" id="IPR044976">
    <property type="entry name" value="FIPS5/FIPS3-like"/>
</dbReference>
<evidence type="ECO:0000313" key="7">
    <source>
        <dbReference type="EMBL" id="KAJ2849975.1"/>
    </source>
</evidence>
<feature type="compositionally biased region" description="Basic and acidic residues" evidence="5">
    <location>
        <begin position="342"/>
        <end position="354"/>
    </location>
</feature>
<dbReference type="GO" id="GO:0005634">
    <property type="term" value="C:nucleus"/>
    <property type="evidence" value="ECO:0007669"/>
    <property type="project" value="UniProtKB-SubCell"/>
</dbReference>
<dbReference type="InterPro" id="IPR007854">
    <property type="entry name" value="Fip1_dom"/>
</dbReference>
<evidence type="ECO:0000313" key="8">
    <source>
        <dbReference type="Proteomes" id="UP001139887"/>
    </source>
</evidence>
<evidence type="ECO:0000256" key="4">
    <source>
        <dbReference type="ARBA" id="ARBA00023242"/>
    </source>
</evidence>
<feature type="compositionally biased region" description="Basic and acidic residues" evidence="5">
    <location>
        <begin position="25"/>
        <end position="36"/>
    </location>
</feature>
<comment type="similarity">
    <text evidence="2">Belongs to the FIP1 family.</text>
</comment>
<dbReference type="PANTHER" id="PTHR36884">
    <property type="entry name" value="FIP1[III]-LIKE PROTEIN"/>
    <property type="match status" value="1"/>
</dbReference>
<comment type="caution">
    <text evidence="7">The sequence shown here is derived from an EMBL/GenBank/DDBJ whole genome shotgun (WGS) entry which is preliminary data.</text>
</comment>
<proteinExistence type="inferred from homology"/>
<evidence type="ECO:0000259" key="6">
    <source>
        <dbReference type="Pfam" id="PF05182"/>
    </source>
</evidence>
<keyword evidence="3" id="KW-0507">mRNA processing</keyword>
<evidence type="ECO:0000256" key="2">
    <source>
        <dbReference type="ARBA" id="ARBA00007459"/>
    </source>
</evidence>
<feature type="compositionally biased region" description="Acidic residues" evidence="5">
    <location>
        <begin position="58"/>
        <end position="73"/>
    </location>
</feature>
<feature type="domain" description="Pre-mRNA polyadenylation factor Fip1" evidence="6">
    <location>
        <begin position="142"/>
        <end position="183"/>
    </location>
</feature>
<name>A0A9W8LYB2_9FUNG</name>
<dbReference type="PANTHER" id="PTHR36884:SF4">
    <property type="entry name" value="FIP1[III]-LIKE PROTEIN"/>
    <property type="match status" value="1"/>
</dbReference>